<dbReference type="KEGG" id="tpv:TP02_0857"/>
<dbReference type="RefSeq" id="XP_765425.1">
    <property type="nucleotide sequence ID" value="XM_760332.1"/>
</dbReference>
<feature type="region of interest" description="Disordered" evidence="1">
    <location>
        <begin position="21"/>
        <end position="90"/>
    </location>
</feature>
<dbReference type="InterPro" id="IPR007480">
    <property type="entry name" value="DUF529"/>
</dbReference>
<sequence>MKIVIIFIAVLLCPYKPAHGAGGVNSSQSSGGNSLRNPGGAQTTNSGASSGTTTPKAQATGGSNPGAATTTQSSTSRSGTTTTAKSGGSSANKITLDIKKTNGTKDYECRNYGDSIVFTPKPGHGFSKIVKGSKNIWTAQDGEYATRVVLKGKGSPKKEVSICLNTDTVIKLRRDGKNKPWIDINSQNNDTNPNANTGSATVDPSNASATGGLPSTGHTVHSSATRAQENSSGRTPEDSSRR</sequence>
<comment type="caution">
    <text evidence="3">The sequence shown here is derived from an EMBL/GenBank/DDBJ whole genome shotgun (WGS) entry which is preliminary data.</text>
</comment>
<dbReference type="Proteomes" id="UP000001949">
    <property type="component" value="Unassembled WGS sequence"/>
</dbReference>
<feature type="compositionally biased region" description="Polar residues" evidence="1">
    <location>
        <begin position="216"/>
        <end position="234"/>
    </location>
</feature>
<dbReference type="AlphaFoldDB" id="Q4N3Y1"/>
<dbReference type="EMBL" id="AAGK01000002">
    <property type="protein sequence ID" value="EAN33142.1"/>
    <property type="molecule type" value="Genomic_DNA"/>
</dbReference>
<dbReference type="GeneID" id="3502060"/>
<feature type="compositionally biased region" description="Low complexity" evidence="1">
    <location>
        <begin position="66"/>
        <end position="90"/>
    </location>
</feature>
<dbReference type="InParanoid" id="Q4N3Y1"/>
<evidence type="ECO:0000256" key="2">
    <source>
        <dbReference type="SAM" id="SignalP"/>
    </source>
</evidence>
<protein>
    <submittedName>
        <fullName evidence="3">Uncharacterized protein</fullName>
    </submittedName>
</protein>
<evidence type="ECO:0000256" key="1">
    <source>
        <dbReference type="SAM" id="MobiDB-lite"/>
    </source>
</evidence>
<feature type="region of interest" description="Disordered" evidence="1">
    <location>
        <begin position="179"/>
        <end position="242"/>
    </location>
</feature>
<reference evidence="3 4" key="1">
    <citation type="journal article" date="2005" name="Science">
        <title>Genome sequence of Theileria parva, a bovine pathogen that transforms lymphocytes.</title>
        <authorList>
            <person name="Gardner M.J."/>
            <person name="Bishop R."/>
            <person name="Shah T."/>
            <person name="de Villiers E.P."/>
            <person name="Carlton J.M."/>
            <person name="Hall N."/>
            <person name="Ren Q."/>
            <person name="Paulsen I.T."/>
            <person name="Pain A."/>
            <person name="Berriman M."/>
            <person name="Wilson R.J.M."/>
            <person name="Sato S."/>
            <person name="Ralph S.A."/>
            <person name="Mann D.J."/>
            <person name="Xiong Z."/>
            <person name="Shallom S.J."/>
            <person name="Weidman J."/>
            <person name="Jiang L."/>
            <person name="Lynn J."/>
            <person name="Weaver B."/>
            <person name="Shoaibi A."/>
            <person name="Domingo A.R."/>
            <person name="Wasawo D."/>
            <person name="Crabtree J."/>
            <person name="Wortman J.R."/>
            <person name="Haas B."/>
            <person name="Angiuoli S.V."/>
            <person name="Creasy T.H."/>
            <person name="Lu C."/>
            <person name="Suh B."/>
            <person name="Silva J.C."/>
            <person name="Utterback T.R."/>
            <person name="Feldblyum T.V."/>
            <person name="Pertea M."/>
            <person name="Allen J."/>
            <person name="Nierman W.C."/>
            <person name="Taracha E.L.N."/>
            <person name="Salzberg S.L."/>
            <person name="White O.R."/>
            <person name="Fitzhugh H.A."/>
            <person name="Morzaria S."/>
            <person name="Venter J.C."/>
            <person name="Fraser C.M."/>
            <person name="Nene V."/>
        </authorList>
    </citation>
    <scope>NUCLEOTIDE SEQUENCE [LARGE SCALE GENOMIC DNA]</scope>
    <source>
        <strain evidence="3 4">Muguga</strain>
    </source>
</reference>
<gene>
    <name evidence="3" type="ordered locus">TP02_0857</name>
</gene>
<feature type="chain" id="PRO_5004241213" evidence="2">
    <location>
        <begin position="21"/>
        <end position="242"/>
    </location>
</feature>
<dbReference type="Pfam" id="PF04385">
    <property type="entry name" value="FAINT"/>
    <property type="match status" value="1"/>
</dbReference>
<accession>Q4N3Y1</accession>
<feature type="signal peptide" evidence="2">
    <location>
        <begin position="1"/>
        <end position="20"/>
    </location>
</feature>
<evidence type="ECO:0000313" key="3">
    <source>
        <dbReference type="EMBL" id="EAN33142.1"/>
    </source>
</evidence>
<evidence type="ECO:0000313" key="4">
    <source>
        <dbReference type="Proteomes" id="UP000001949"/>
    </source>
</evidence>
<keyword evidence="2" id="KW-0732">Signal</keyword>
<dbReference type="VEuPathDB" id="PiroplasmaDB:TpMuguga_02g00857"/>
<keyword evidence="4" id="KW-1185">Reference proteome</keyword>
<name>Q4N3Y1_THEPA</name>
<organism evidence="3 4">
    <name type="scientific">Theileria parva</name>
    <name type="common">East coast fever infection agent</name>
    <dbReference type="NCBI Taxonomy" id="5875"/>
    <lineage>
        <taxon>Eukaryota</taxon>
        <taxon>Sar</taxon>
        <taxon>Alveolata</taxon>
        <taxon>Apicomplexa</taxon>
        <taxon>Aconoidasida</taxon>
        <taxon>Piroplasmida</taxon>
        <taxon>Theileriidae</taxon>
        <taxon>Theileria</taxon>
    </lineage>
</organism>
<feature type="compositionally biased region" description="Polar residues" evidence="1">
    <location>
        <begin position="184"/>
        <end position="209"/>
    </location>
</feature>
<feature type="compositionally biased region" description="Low complexity" evidence="1">
    <location>
        <begin position="24"/>
        <end position="54"/>
    </location>
</feature>
<proteinExistence type="predicted"/>